<dbReference type="OrthoDB" id="9791859at2"/>
<dbReference type="Pfam" id="PF16582">
    <property type="entry name" value="TPP_enzyme_M_2"/>
    <property type="match status" value="1"/>
</dbReference>
<dbReference type="HAMAP" id="MF_01659">
    <property type="entry name" value="MenD"/>
    <property type="match status" value="1"/>
</dbReference>
<dbReference type="SUPFAM" id="SSF52518">
    <property type="entry name" value="Thiamin diphosphate-binding fold (THDP-binding)"/>
    <property type="match status" value="2"/>
</dbReference>
<dbReference type="AlphaFoldDB" id="A0A1H7NK72"/>
<dbReference type="EC" id="2.2.1.9" evidence="7"/>
<dbReference type="InterPro" id="IPR029061">
    <property type="entry name" value="THDP-binding"/>
</dbReference>
<gene>
    <name evidence="7" type="primary">menD</name>
    <name evidence="10" type="ORF">SAMN05444515_11210</name>
</gene>
<dbReference type="InterPro" id="IPR012001">
    <property type="entry name" value="Thiamin_PyroP_enz_TPP-bd_dom"/>
</dbReference>
<reference evidence="11" key="1">
    <citation type="submission" date="2016-10" db="EMBL/GenBank/DDBJ databases">
        <authorList>
            <person name="Varghese N."/>
            <person name="Submissions S."/>
        </authorList>
    </citation>
    <scope>NUCLEOTIDE SEQUENCE [LARGE SCALE GENOMIC DNA]</scope>
    <source>
        <strain evidence="11">DSM 241</strain>
    </source>
</reference>
<keyword evidence="2 7" id="KW-0808">Transferase</keyword>
<keyword evidence="4 7" id="KW-0460">Magnesium</keyword>
<dbReference type="EMBL" id="FOAA01000012">
    <property type="protein sequence ID" value="SEL23731.1"/>
    <property type="molecule type" value="Genomic_DNA"/>
</dbReference>
<dbReference type="PANTHER" id="PTHR42916">
    <property type="entry name" value="2-SUCCINYL-5-ENOLPYRUVYL-6-HYDROXY-3-CYCLOHEXENE-1-CARBOXYLATE SYNTHASE"/>
    <property type="match status" value="1"/>
</dbReference>
<dbReference type="InterPro" id="IPR004433">
    <property type="entry name" value="MenaQ_synth_MenD"/>
</dbReference>
<evidence type="ECO:0000256" key="6">
    <source>
        <dbReference type="ARBA" id="ARBA00023211"/>
    </source>
</evidence>
<dbReference type="Proteomes" id="UP000199256">
    <property type="component" value="Unassembled WGS sequence"/>
</dbReference>
<feature type="domain" description="Menaquinone biosynthesis protein MenD middle" evidence="9">
    <location>
        <begin position="223"/>
        <end position="388"/>
    </location>
</feature>
<dbReference type="Gene3D" id="3.40.50.1220">
    <property type="entry name" value="TPP-binding domain"/>
    <property type="match status" value="1"/>
</dbReference>
<evidence type="ECO:0000256" key="7">
    <source>
        <dbReference type="HAMAP-Rule" id="MF_01659"/>
    </source>
</evidence>
<proteinExistence type="inferred from homology"/>
<comment type="cofactor">
    <cofactor evidence="7">
        <name>thiamine diphosphate</name>
        <dbReference type="ChEBI" id="CHEBI:58937"/>
    </cofactor>
    <text evidence="7">Binds 1 thiamine pyrophosphate per subunit.</text>
</comment>
<dbReference type="GO" id="GO:0070204">
    <property type="term" value="F:2-succinyl-5-enolpyruvyl-6-hydroxy-3-cyclohexene-1-carboxylic-acid synthase activity"/>
    <property type="evidence" value="ECO:0007669"/>
    <property type="project" value="UniProtKB-UniRule"/>
</dbReference>
<dbReference type="Pfam" id="PF02776">
    <property type="entry name" value="TPP_enzyme_N"/>
    <property type="match status" value="1"/>
</dbReference>
<dbReference type="STRING" id="1396821.SAMN05444515_11210"/>
<keyword evidence="3 7" id="KW-0479">Metal-binding</keyword>
<comment type="catalytic activity">
    <reaction evidence="7">
        <text>isochorismate + 2-oxoglutarate + H(+) = 5-enolpyruvoyl-6-hydroxy-2-succinyl-cyclohex-3-ene-1-carboxylate + CO2</text>
        <dbReference type="Rhea" id="RHEA:25593"/>
        <dbReference type="ChEBI" id="CHEBI:15378"/>
        <dbReference type="ChEBI" id="CHEBI:16526"/>
        <dbReference type="ChEBI" id="CHEBI:16810"/>
        <dbReference type="ChEBI" id="CHEBI:29780"/>
        <dbReference type="ChEBI" id="CHEBI:58818"/>
        <dbReference type="EC" id="2.2.1.9"/>
    </reaction>
</comment>
<name>A0A1H7NK72_9GAMM</name>
<comment type="cofactor">
    <cofactor evidence="7">
        <name>Mg(2+)</name>
        <dbReference type="ChEBI" id="CHEBI:18420"/>
    </cofactor>
    <cofactor evidence="7">
        <name>Mn(2+)</name>
        <dbReference type="ChEBI" id="CHEBI:29035"/>
    </cofactor>
</comment>
<dbReference type="GO" id="GO:0030145">
    <property type="term" value="F:manganese ion binding"/>
    <property type="evidence" value="ECO:0007669"/>
    <property type="project" value="UniProtKB-UniRule"/>
</dbReference>
<feature type="domain" description="Thiamine pyrophosphate enzyme N-terminal TPP-binding" evidence="8">
    <location>
        <begin position="14"/>
        <end position="124"/>
    </location>
</feature>
<dbReference type="NCBIfam" id="TIGR00173">
    <property type="entry name" value="menD"/>
    <property type="match status" value="1"/>
</dbReference>
<dbReference type="PANTHER" id="PTHR42916:SF1">
    <property type="entry name" value="PROTEIN PHYLLO, CHLOROPLASTIC"/>
    <property type="match status" value="1"/>
</dbReference>
<accession>A0A1H7NK72</accession>
<dbReference type="GO" id="GO:0009234">
    <property type="term" value="P:menaquinone biosynthetic process"/>
    <property type="evidence" value="ECO:0007669"/>
    <property type="project" value="UniProtKB-UniRule"/>
</dbReference>
<comment type="pathway">
    <text evidence="7">Quinol/quinone metabolism; menaquinone biosynthesis.</text>
</comment>
<dbReference type="InterPro" id="IPR032264">
    <property type="entry name" value="MenD_middle"/>
</dbReference>
<evidence type="ECO:0000259" key="9">
    <source>
        <dbReference type="Pfam" id="PF16582"/>
    </source>
</evidence>
<evidence type="ECO:0000313" key="10">
    <source>
        <dbReference type="EMBL" id="SEL23731.1"/>
    </source>
</evidence>
<keyword evidence="1 7" id="KW-0474">Menaquinone biosynthesis</keyword>
<sequence length="563" mass="59899">MRAPFSHINQAWSTLILERLHDQGVRDVCIAPGSRSAPLALAAAHLAERRDDLVLHTHFDERGLGFLALGLTRASGRPTALITTSGTAVPNLHPALVEAFQTHQPLIALTADRPPELIHCGANQAIEQPGLFALHVRAQLNLPPPDTAISAGALGADMDQCLQALHGADRGPVHINAPFREPLYGTSQLADFGPWLSDLRAPTRMPPIHEAVALPRLHGPVALVAGQLDPDEAEAVLALAQRAHLPILADIGSQLRLIDHPCVVPYPDLLCASPSGQHALAGLGQVIQFGGRITSKRLNQWLAGFAGEYWLVSAHSGCLDPERRAIPIQANIPAFCTQLDPPPQSDTGLVAAARALAPHLEAATEEPFSELSVARRLSQEIPQEMALFPGNSLSIRLLDAVAEPGLGQRCVTSRGASGIDGLVATAAGFARRHPGGLTLLLGDLSLLHDLNSLALTQGSSSPLVIVVLNNDGGAIFNLLPAQSQGEHFQPLFQLPHGLGFEHAATQFRLRYAAPKDIEAFAEAYQAACQRPGTTLIELTFPPDRGSQALTGLIQSIRDDAARR</sequence>
<dbReference type="UniPathway" id="UPA00079"/>
<dbReference type="RefSeq" id="WP_090254201.1">
    <property type="nucleotide sequence ID" value="NZ_FOAA01000012.1"/>
</dbReference>
<dbReference type="GO" id="GO:0030976">
    <property type="term" value="F:thiamine pyrophosphate binding"/>
    <property type="evidence" value="ECO:0007669"/>
    <property type="project" value="UniProtKB-UniRule"/>
</dbReference>
<dbReference type="CDD" id="cd07037">
    <property type="entry name" value="TPP_PYR_MenD"/>
    <property type="match status" value="1"/>
</dbReference>
<evidence type="ECO:0000259" key="8">
    <source>
        <dbReference type="Pfam" id="PF02776"/>
    </source>
</evidence>
<evidence type="ECO:0000256" key="1">
    <source>
        <dbReference type="ARBA" id="ARBA00022428"/>
    </source>
</evidence>
<dbReference type="Gene3D" id="3.40.50.970">
    <property type="match status" value="2"/>
</dbReference>
<evidence type="ECO:0000256" key="3">
    <source>
        <dbReference type="ARBA" id="ARBA00022723"/>
    </source>
</evidence>
<evidence type="ECO:0000256" key="2">
    <source>
        <dbReference type="ARBA" id="ARBA00022679"/>
    </source>
</evidence>
<protein>
    <recommendedName>
        <fullName evidence="7">2-succinyl-5-enolpyruvyl-6-hydroxy-3-cyclohexene-1-carboxylate synthase</fullName>
        <shortName evidence="7">SEPHCHC synthase</shortName>
        <ecNumber evidence="7">2.2.1.9</ecNumber>
    </recommendedName>
    <alternativeName>
        <fullName evidence="7">Menaquinone biosynthesis protein MenD</fullName>
    </alternativeName>
</protein>
<evidence type="ECO:0000256" key="5">
    <source>
        <dbReference type="ARBA" id="ARBA00023052"/>
    </source>
</evidence>
<comment type="function">
    <text evidence="7">Catalyzes the thiamine diphosphate-dependent decarboxylation of 2-oxoglutarate and the subsequent addition of the resulting succinic semialdehyde-thiamine pyrophosphate anion to isochorismate to yield 2-succinyl-5-enolpyruvyl-6-hydroxy-3-cyclohexene-1-carboxylate (SEPHCHC).</text>
</comment>
<keyword evidence="5 7" id="KW-0786">Thiamine pyrophosphate</keyword>
<comment type="similarity">
    <text evidence="7">Belongs to the TPP enzyme family. MenD subfamily.</text>
</comment>
<evidence type="ECO:0000313" key="11">
    <source>
        <dbReference type="Proteomes" id="UP000199256"/>
    </source>
</evidence>
<comment type="pathway">
    <text evidence="7">Quinol/quinone metabolism; 1,4-dihydroxy-2-naphthoate biosynthesis; 1,4-dihydroxy-2-naphthoate from chorismate: step 2/7.</text>
</comment>
<comment type="subunit">
    <text evidence="7">Homodimer.</text>
</comment>
<dbReference type="PIRSF" id="PIRSF004983">
    <property type="entry name" value="MenD"/>
    <property type="match status" value="1"/>
</dbReference>
<dbReference type="GO" id="GO:0000287">
    <property type="term" value="F:magnesium ion binding"/>
    <property type="evidence" value="ECO:0007669"/>
    <property type="project" value="UniProtKB-UniRule"/>
</dbReference>
<dbReference type="UniPathway" id="UPA01057">
    <property type="reaction ID" value="UER00164"/>
</dbReference>
<organism evidence="10 11">
    <name type="scientific">Ectothiorhodospira marina</name>
    <dbReference type="NCBI Taxonomy" id="1396821"/>
    <lineage>
        <taxon>Bacteria</taxon>
        <taxon>Pseudomonadati</taxon>
        <taxon>Pseudomonadota</taxon>
        <taxon>Gammaproteobacteria</taxon>
        <taxon>Chromatiales</taxon>
        <taxon>Ectothiorhodospiraceae</taxon>
        <taxon>Ectothiorhodospira</taxon>
    </lineage>
</organism>
<dbReference type="CDD" id="cd02009">
    <property type="entry name" value="TPP_SHCHC_synthase"/>
    <property type="match status" value="1"/>
</dbReference>
<keyword evidence="6 7" id="KW-0464">Manganese</keyword>
<keyword evidence="11" id="KW-1185">Reference proteome</keyword>
<evidence type="ECO:0000256" key="4">
    <source>
        <dbReference type="ARBA" id="ARBA00022842"/>
    </source>
</evidence>